<protein>
    <submittedName>
        <fullName evidence="2">Uncharacterized protein</fullName>
    </submittedName>
</protein>
<dbReference type="PANTHER" id="PTHR34444:SF1">
    <property type="entry name" value="CILIA- AND FLAGELLA-ASSOCIATED PROTEIN 90"/>
    <property type="match status" value="1"/>
</dbReference>
<dbReference type="STRING" id="33528.ENSGAFP00000027722"/>
<name>A0A315UVH7_GAMAF</name>
<feature type="region of interest" description="Disordered" evidence="1">
    <location>
        <begin position="42"/>
        <end position="66"/>
    </location>
</feature>
<proteinExistence type="predicted"/>
<keyword evidence="3" id="KW-1185">Reference proteome</keyword>
<gene>
    <name evidence="2" type="ORF">CCH79_00008541</name>
</gene>
<organism evidence="2 3">
    <name type="scientific">Gambusia affinis</name>
    <name type="common">Western mosquitofish</name>
    <name type="synonym">Heterandria affinis</name>
    <dbReference type="NCBI Taxonomy" id="33528"/>
    <lineage>
        <taxon>Eukaryota</taxon>
        <taxon>Metazoa</taxon>
        <taxon>Chordata</taxon>
        <taxon>Craniata</taxon>
        <taxon>Vertebrata</taxon>
        <taxon>Euteleostomi</taxon>
        <taxon>Actinopterygii</taxon>
        <taxon>Neopterygii</taxon>
        <taxon>Teleostei</taxon>
        <taxon>Neoteleostei</taxon>
        <taxon>Acanthomorphata</taxon>
        <taxon>Ovalentaria</taxon>
        <taxon>Atherinomorphae</taxon>
        <taxon>Cyprinodontiformes</taxon>
        <taxon>Poeciliidae</taxon>
        <taxon>Poeciliinae</taxon>
        <taxon>Gambusia</taxon>
    </lineage>
</organism>
<evidence type="ECO:0000313" key="3">
    <source>
        <dbReference type="Proteomes" id="UP000250572"/>
    </source>
</evidence>
<feature type="compositionally biased region" description="Polar residues" evidence="1">
    <location>
        <begin position="45"/>
        <end position="66"/>
    </location>
</feature>
<reference evidence="2 3" key="1">
    <citation type="journal article" date="2018" name="G3 (Bethesda)">
        <title>A High-Quality Reference Genome for the Invasive Mosquitofish Gambusia affinis Using a Chicago Library.</title>
        <authorList>
            <person name="Hoffberg S.L."/>
            <person name="Troendle N.J."/>
            <person name="Glenn T.C."/>
            <person name="Mahmud O."/>
            <person name="Louha S."/>
            <person name="Chalopin D."/>
            <person name="Bennetzen J.L."/>
            <person name="Mauricio R."/>
        </authorList>
    </citation>
    <scope>NUCLEOTIDE SEQUENCE [LARGE SCALE GENOMIC DNA]</scope>
    <source>
        <strain evidence="2">NE01/NJP1002.9</strain>
        <tissue evidence="2">Muscle</tissue>
    </source>
</reference>
<accession>A0A315UVH7</accession>
<comment type="caution">
    <text evidence="2">The sequence shown here is derived from an EMBL/GenBank/DDBJ whole genome shotgun (WGS) entry which is preliminary data.</text>
</comment>
<dbReference type="EMBL" id="NHOQ01002708">
    <property type="protein sequence ID" value="PWA15274.1"/>
    <property type="molecule type" value="Genomic_DNA"/>
</dbReference>
<evidence type="ECO:0000256" key="1">
    <source>
        <dbReference type="SAM" id="MobiDB-lite"/>
    </source>
</evidence>
<dbReference type="PANTHER" id="PTHR34444">
    <property type="entry name" value="LOC361192"/>
    <property type="match status" value="1"/>
</dbReference>
<dbReference type="AlphaFoldDB" id="A0A315UVH7"/>
<sequence>MCPYPCFVHISPLTVLAAAGKNPWRSKSPLSRPTCGYTAEYGSETPISKSNNEPLKASHPTSARYPSNHQTLAFSQADSSHFRGGRVVCLLVWKMDASPEGQTKAVVKPAIFSLISPQRKQPKELSYFNTKAKVAEVPMFDRMYPNLEDLDTKTQFHSQKSLRRRALDINEEERSRPVALLSSSEYGRRFNSTINRTAKRHPRVALIESDFYRKNGIIWSMAEGYGTAPAHLGLLDGRRSSARLALGVFWRSRRAQGSTVPCDRDRVISVWTKYVFSSPFPFTLMMPRHEHM</sequence>
<dbReference type="InterPro" id="IPR027901">
    <property type="entry name" value="CFAP90"/>
</dbReference>
<dbReference type="Proteomes" id="UP000250572">
    <property type="component" value="Unassembled WGS sequence"/>
</dbReference>
<dbReference type="Pfam" id="PF15074">
    <property type="entry name" value="CFAP90"/>
    <property type="match status" value="1"/>
</dbReference>
<evidence type="ECO:0000313" key="2">
    <source>
        <dbReference type="EMBL" id="PWA15274.1"/>
    </source>
</evidence>